<proteinExistence type="predicted"/>
<name>A0ACC0UXM9_9HYPO</name>
<dbReference type="Proteomes" id="UP001163324">
    <property type="component" value="Chromosome 5"/>
</dbReference>
<organism evidence="1 2">
    <name type="scientific">Trichothecium roseum</name>
    <dbReference type="NCBI Taxonomy" id="47278"/>
    <lineage>
        <taxon>Eukaryota</taxon>
        <taxon>Fungi</taxon>
        <taxon>Dikarya</taxon>
        <taxon>Ascomycota</taxon>
        <taxon>Pezizomycotina</taxon>
        <taxon>Sordariomycetes</taxon>
        <taxon>Hypocreomycetidae</taxon>
        <taxon>Hypocreales</taxon>
        <taxon>Hypocreales incertae sedis</taxon>
        <taxon>Trichothecium</taxon>
    </lineage>
</organism>
<evidence type="ECO:0000313" key="2">
    <source>
        <dbReference type="Proteomes" id="UP001163324"/>
    </source>
</evidence>
<gene>
    <name evidence="1" type="ORF">N3K66_005327</name>
</gene>
<dbReference type="EMBL" id="CM047944">
    <property type="protein sequence ID" value="KAI9898866.1"/>
    <property type="molecule type" value="Genomic_DNA"/>
</dbReference>
<evidence type="ECO:0000313" key="1">
    <source>
        <dbReference type="EMBL" id="KAI9898866.1"/>
    </source>
</evidence>
<reference evidence="1" key="1">
    <citation type="submission" date="2022-10" db="EMBL/GenBank/DDBJ databases">
        <title>Complete Genome of Trichothecium roseum strain YXFP-22015, a Plant Pathogen Isolated from Citrus.</title>
        <authorList>
            <person name="Wang Y."/>
            <person name="Zhu L."/>
        </authorList>
    </citation>
    <scope>NUCLEOTIDE SEQUENCE</scope>
    <source>
        <strain evidence="1">YXFP-22015</strain>
    </source>
</reference>
<comment type="caution">
    <text evidence="1">The sequence shown here is derived from an EMBL/GenBank/DDBJ whole genome shotgun (WGS) entry which is preliminary data.</text>
</comment>
<sequence>MTSTSDHWDRLGTQSLPRADASPTASGALARPTTSHQRYETASAGSSDPWTTAYNEAMGQLDDDMRAVVQKGRNLEELFENLSQTNENHKHKSILRQGMERMQTPLKFLETTLDVAKPLASLDPGSYAAVGLIQSVTTLAVGVCGVEGRLKQQITSMLEQIDVIDEYDALGEKLDAGVPIQMALVLVYKDLLLFYLAVIRLLTRKSTALAWISEQFNERIPPIVQDFLRHANQLQIHISNATSEIIKSVEQLLLDSKIQQLLGARILYRLDEFHIALGKKTAQDACQWVMDDPMFRRWYSWKAAQPLVLFGDMGCGKTVTMSFIVDRIHRLNQGRIPSPLICYHYCRDDETGQALYIYASLIQQLMREKAHVKVQFNRWCEKLQSEGYKAPAQDSALLSGFFFHSVRSLERPVFVFIDGIDECKDQSRVEVTSDLMNHSSSIAGLRVCVSSRFQEDVRTLLKGSFEMTMQLCPERDAIIVSHMANERLRFLDDKARDFVIQRLTELANGSAIWVQIAVDLLATRKIRSPAKLRAFLRDELPQSKLSDLYAGLFSQVIEDDEENAKLLADALEILAVVERPLSILELGWAVALKDTDVDATTVEDLADYVDSKRVLELVNPFIASVDFGDEKRHQVRVVHQSVRELVIQSPPSQWSSLRTSAQVSNEAAEQRRSELHGKLAQDSVRYLLLDDLEDKNLFSEAQAWEQHVSSVFGGLYFSDDENYPQDSTADSTADSFFDPSDRGFGELFVYASCYWLHHLRRANHGVTLSDFITLTKAETARFQNWWGQFLRPDCVLRSLEVTWRPEPLSIAAVYGTEALLKGILGDIDVRRDHGEKPYPNAVYAVLTQGELCRLPLLMRYNDGADINQVMQSFCRVMHAWGECNRTTPGKMTANISKGFEEVFNYMEGSYDAIVEHEWGNELLCRAADSGCLPFIKKLFNAAEHNQPLRKDLLKAPHRGDGGRLFNHQSVGEAVWNCHEDVVRFLLQQDGIEPHLKHKDAVGNTVFHKAVRYESKPIFELLISQFPDGVNQKNNSGDTPLHMVVFNGSVKLADLLLSMGRADVRCGSTEEPSGWHDPIRMAVRYGNVAMCEILVRVGGVDPLSVFKTNADGSLDFIDSFEDEKVASRARAALFSLKMEQEGK</sequence>
<accession>A0ACC0UXM9</accession>
<protein>
    <submittedName>
        <fullName evidence="1">Uncharacterized protein</fullName>
    </submittedName>
</protein>
<keyword evidence="2" id="KW-1185">Reference proteome</keyword>